<keyword evidence="1" id="KW-0004">4Fe-4S</keyword>
<dbReference type="PANTHER" id="PTHR43687:SF1">
    <property type="entry name" value="FERREDOXIN III"/>
    <property type="match status" value="1"/>
</dbReference>
<dbReference type="NCBIfam" id="NF038196">
    <property type="entry name" value="ferrodoxin_EFR1"/>
    <property type="match status" value="1"/>
</dbReference>
<organism evidence="6 7">
    <name type="scientific">Anaerosphaera aminiphila DSM 21120</name>
    <dbReference type="NCBI Taxonomy" id="1120995"/>
    <lineage>
        <taxon>Bacteria</taxon>
        <taxon>Bacillati</taxon>
        <taxon>Bacillota</taxon>
        <taxon>Tissierellia</taxon>
        <taxon>Tissierellales</taxon>
        <taxon>Peptoniphilaceae</taxon>
        <taxon>Anaerosphaera</taxon>
    </lineage>
</organism>
<keyword evidence="4" id="KW-0411">Iron-sulfur</keyword>
<dbReference type="InterPro" id="IPR050572">
    <property type="entry name" value="Fe-S_Ferredoxin"/>
</dbReference>
<protein>
    <submittedName>
        <fullName evidence="6">4Fe-4S dicluster domain-containing protein</fullName>
    </submittedName>
</protein>
<dbReference type="SUPFAM" id="SSF54862">
    <property type="entry name" value="4Fe-4S ferredoxins"/>
    <property type="match status" value="1"/>
</dbReference>
<dbReference type="STRING" id="1120995.SAMN02745245_00512"/>
<dbReference type="Gene3D" id="3.40.50.360">
    <property type="match status" value="1"/>
</dbReference>
<evidence type="ECO:0000259" key="5">
    <source>
        <dbReference type="PROSITE" id="PS51379"/>
    </source>
</evidence>
<feature type="domain" description="4Fe-4S ferredoxin-type" evidence="5">
    <location>
        <begin position="183"/>
        <end position="212"/>
    </location>
</feature>
<dbReference type="AlphaFoldDB" id="A0A1M5Q5V0"/>
<name>A0A1M5Q5V0_9FIRM</name>
<dbReference type="InterPro" id="IPR017896">
    <property type="entry name" value="4Fe4S_Fe-S-bd"/>
</dbReference>
<keyword evidence="3" id="KW-0408">Iron</keyword>
<dbReference type="Proteomes" id="UP000184032">
    <property type="component" value="Unassembled WGS sequence"/>
</dbReference>
<dbReference type="InterPro" id="IPR029039">
    <property type="entry name" value="Flavoprotein-like_sf"/>
</dbReference>
<dbReference type="SUPFAM" id="SSF52218">
    <property type="entry name" value="Flavoproteins"/>
    <property type="match status" value="1"/>
</dbReference>
<evidence type="ECO:0000313" key="6">
    <source>
        <dbReference type="EMBL" id="SHH09352.1"/>
    </source>
</evidence>
<sequence length="253" mass="28410">MLGVYFSGTGNTKYCVEKFLENFEGSNTVSIEDSKVLDEIKNNSEIVFAYPIYFSNTPKIVSDFIVNNSEIFKNKNIFIIATMGLFSGDGTGCSARLFKKYGGNIIGGLHIIMPDNISDSKLLKKENEKNREIINRATKKIEKAAYSFKNGNTTREGLGLFSHILGLLGQRLWFSNKTKNYTDAIKIDSSKCINCKKCINICPMKNLETEANKVIAKSSCTMCYRCINICPERAITLLGKEVIESYELSNYIK</sequence>
<dbReference type="Pfam" id="PF13237">
    <property type="entry name" value="Fer4_10"/>
    <property type="match status" value="1"/>
</dbReference>
<dbReference type="PROSITE" id="PS00198">
    <property type="entry name" value="4FE4S_FER_1"/>
    <property type="match status" value="2"/>
</dbReference>
<feature type="domain" description="4Fe-4S ferredoxin-type" evidence="5">
    <location>
        <begin position="214"/>
        <end position="240"/>
    </location>
</feature>
<dbReference type="PANTHER" id="PTHR43687">
    <property type="entry name" value="ADENYLYLSULFATE REDUCTASE, BETA SUBUNIT"/>
    <property type="match status" value="1"/>
</dbReference>
<evidence type="ECO:0000256" key="4">
    <source>
        <dbReference type="ARBA" id="ARBA00023014"/>
    </source>
</evidence>
<dbReference type="PROSITE" id="PS51379">
    <property type="entry name" value="4FE4S_FER_2"/>
    <property type="match status" value="2"/>
</dbReference>
<dbReference type="Gene3D" id="3.30.70.20">
    <property type="match status" value="1"/>
</dbReference>
<proteinExistence type="predicted"/>
<keyword evidence="2" id="KW-0479">Metal-binding</keyword>
<accession>A0A1M5Q5V0</accession>
<gene>
    <name evidence="6" type="ORF">SAMN02745245_00512</name>
</gene>
<evidence type="ECO:0000256" key="1">
    <source>
        <dbReference type="ARBA" id="ARBA00022485"/>
    </source>
</evidence>
<dbReference type="OrthoDB" id="9813995at2"/>
<dbReference type="InterPro" id="IPR017900">
    <property type="entry name" value="4Fe4S_Fe_S_CS"/>
</dbReference>
<dbReference type="InterPro" id="IPR026816">
    <property type="entry name" value="Flavodoxin_dom"/>
</dbReference>
<evidence type="ECO:0000256" key="3">
    <source>
        <dbReference type="ARBA" id="ARBA00023004"/>
    </source>
</evidence>
<evidence type="ECO:0000313" key="7">
    <source>
        <dbReference type="Proteomes" id="UP000184032"/>
    </source>
</evidence>
<dbReference type="GO" id="GO:0051539">
    <property type="term" value="F:4 iron, 4 sulfur cluster binding"/>
    <property type="evidence" value="ECO:0007669"/>
    <property type="project" value="UniProtKB-KW"/>
</dbReference>
<dbReference type="RefSeq" id="WP_073183462.1">
    <property type="nucleotide sequence ID" value="NZ_FQXI01000002.1"/>
</dbReference>
<reference evidence="7" key="1">
    <citation type="submission" date="2016-11" db="EMBL/GenBank/DDBJ databases">
        <authorList>
            <person name="Varghese N."/>
            <person name="Submissions S."/>
        </authorList>
    </citation>
    <scope>NUCLEOTIDE SEQUENCE [LARGE SCALE GENOMIC DNA]</scope>
    <source>
        <strain evidence="7">DSM 21120</strain>
    </source>
</reference>
<dbReference type="Pfam" id="PF12724">
    <property type="entry name" value="Flavodoxin_5"/>
    <property type="match status" value="1"/>
</dbReference>
<dbReference type="EMBL" id="FQXI01000002">
    <property type="protein sequence ID" value="SHH09352.1"/>
    <property type="molecule type" value="Genomic_DNA"/>
</dbReference>
<dbReference type="GO" id="GO:0046872">
    <property type="term" value="F:metal ion binding"/>
    <property type="evidence" value="ECO:0007669"/>
    <property type="project" value="UniProtKB-KW"/>
</dbReference>
<keyword evidence="7" id="KW-1185">Reference proteome</keyword>
<evidence type="ECO:0000256" key="2">
    <source>
        <dbReference type="ARBA" id="ARBA00022723"/>
    </source>
</evidence>
<dbReference type="InterPro" id="IPR047964">
    <property type="entry name" value="EFR1-like"/>
</dbReference>